<accession>A0A1Q5ZZT6</accession>
<dbReference type="RefSeq" id="WP_074489922.1">
    <property type="nucleotide sequence ID" value="NZ_FPAM01000015.1"/>
</dbReference>
<protein>
    <recommendedName>
        <fullName evidence="4">Prepilin-type N-terminal cleavage/methylation domain-containing protein</fullName>
    </recommendedName>
</protein>
<comment type="caution">
    <text evidence="2">The sequence shown here is derived from an EMBL/GenBank/DDBJ whole genome shotgun (WGS) entry which is preliminary data.</text>
</comment>
<sequence length="171" mass="19389">MKLNKQRLAAFTILELTVVMLLSAIVIGITYTAYSIMSQSYLNFTNKNEAMGMLIRVDELLRKDFERSEAIALDHHLITFQDSIAIIKYQIEPDFIVRTGLSTDTFKLKTAGVWTDFESNPVTIDEPSTDTAQQIDELSINLLLKADTITYHYHKVYSSQNLIKANAHAVN</sequence>
<dbReference type="Proteomes" id="UP000186720">
    <property type="component" value="Unassembled WGS sequence"/>
</dbReference>
<evidence type="ECO:0000256" key="1">
    <source>
        <dbReference type="SAM" id="Phobius"/>
    </source>
</evidence>
<dbReference type="STRING" id="1302689.RG47T_2739"/>
<reference evidence="2 3" key="1">
    <citation type="submission" date="2016-11" db="EMBL/GenBank/DDBJ databases">
        <title>Whole Genome Sequencing of Mucilaginibacter polytrichastri RG4-7(T) isolated from the moss sample.</title>
        <authorList>
            <person name="Li Y."/>
        </authorList>
    </citation>
    <scope>NUCLEOTIDE SEQUENCE [LARGE SCALE GENOMIC DNA]</scope>
    <source>
        <strain evidence="2 3">RG4-7</strain>
    </source>
</reference>
<organism evidence="2 3">
    <name type="scientific">Mucilaginibacter polytrichastri</name>
    <dbReference type="NCBI Taxonomy" id="1302689"/>
    <lineage>
        <taxon>Bacteria</taxon>
        <taxon>Pseudomonadati</taxon>
        <taxon>Bacteroidota</taxon>
        <taxon>Sphingobacteriia</taxon>
        <taxon>Sphingobacteriales</taxon>
        <taxon>Sphingobacteriaceae</taxon>
        <taxon>Mucilaginibacter</taxon>
    </lineage>
</organism>
<keyword evidence="1" id="KW-1133">Transmembrane helix</keyword>
<gene>
    <name evidence="2" type="ORF">RG47T_2739</name>
</gene>
<evidence type="ECO:0000313" key="2">
    <source>
        <dbReference type="EMBL" id="OKS87280.1"/>
    </source>
</evidence>
<evidence type="ECO:0008006" key="4">
    <source>
        <dbReference type="Google" id="ProtNLM"/>
    </source>
</evidence>
<proteinExistence type="predicted"/>
<keyword evidence="1" id="KW-0812">Transmembrane</keyword>
<feature type="transmembrane region" description="Helical" evidence="1">
    <location>
        <begin position="12"/>
        <end position="34"/>
    </location>
</feature>
<keyword evidence="1" id="KW-0472">Membrane</keyword>
<name>A0A1Q5ZZT6_9SPHI</name>
<evidence type="ECO:0000313" key="3">
    <source>
        <dbReference type="Proteomes" id="UP000186720"/>
    </source>
</evidence>
<keyword evidence="3" id="KW-1185">Reference proteome</keyword>
<dbReference type="AlphaFoldDB" id="A0A1Q5ZZT6"/>
<dbReference type="EMBL" id="MPPL01000001">
    <property type="protein sequence ID" value="OKS87280.1"/>
    <property type="molecule type" value="Genomic_DNA"/>
</dbReference>